<dbReference type="PANTHER" id="PTHR44809:SF1">
    <property type="entry name" value="PROTEIN O-MANNOSYL-TRANSFERASE TMTC1"/>
    <property type="match status" value="1"/>
</dbReference>
<protein>
    <submittedName>
        <fullName evidence="2">Uncharacterized protein</fullName>
    </submittedName>
</protein>
<proteinExistence type="predicted"/>
<reference evidence="2" key="2">
    <citation type="journal article" date="2023" name="Microbiol Resour">
        <title>Decontamination and Annotation of the Draft Genome Sequence of the Oomycete Lagenidium giganteum ARSEF 373.</title>
        <authorList>
            <person name="Morgan W.R."/>
            <person name="Tartar A."/>
        </authorList>
    </citation>
    <scope>NUCLEOTIDE SEQUENCE</scope>
    <source>
        <strain evidence="2">ARSEF 373</strain>
    </source>
</reference>
<organism evidence="2 3">
    <name type="scientific">Lagenidium giganteum</name>
    <dbReference type="NCBI Taxonomy" id="4803"/>
    <lineage>
        <taxon>Eukaryota</taxon>
        <taxon>Sar</taxon>
        <taxon>Stramenopiles</taxon>
        <taxon>Oomycota</taxon>
        <taxon>Peronosporomycetes</taxon>
        <taxon>Pythiales</taxon>
        <taxon>Pythiaceae</taxon>
    </lineage>
</organism>
<reference evidence="2" key="1">
    <citation type="submission" date="2022-11" db="EMBL/GenBank/DDBJ databases">
        <authorList>
            <person name="Morgan W.R."/>
            <person name="Tartar A."/>
        </authorList>
    </citation>
    <scope>NUCLEOTIDE SEQUENCE</scope>
    <source>
        <strain evidence="2">ARSEF 373</strain>
    </source>
</reference>
<accession>A0AAV2ZBT0</accession>
<feature type="compositionally biased region" description="Low complexity" evidence="1">
    <location>
        <begin position="22"/>
        <end position="36"/>
    </location>
</feature>
<gene>
    <name evidence="2" type="ORF">N0F65_009457</name>
</gene>
<name>A0AAV2ZBT0_9STRA</name>
<evidence type="ECO:0000313" key="2">
    <source>
        <dbReference type="EMBL" id="DBA04222.1"/>
    </source>
</evidence>
<dbReference type="InterPro" id="IPR019734">
    <property type="entry name" value="TPR_rpt"/>
</dbReference>
<dbReference type="Proteomes" id="UP001146120">
    <property type="component" value="Unassembled WGS sequence"/>
</dbReference>
<dbReference type="PANTHER" id="PTHR44809">
    <property type="match status" value="1"/>
</dbReference>
<keyword evidence="3" id="KW-1185">Reference proteome</keyword>
<sequence>MATKSSRIQQHRVRLPGTIVRTNSSGNNNGSNSTTSAADRLGMKALYLQRSQRSMALTHQAFQDALLLNANHAVNLGNYALFLYLDCGRHDQAQQFFERAIRADAHNTTNLAHYANFLKCVRGDIGRAEVLYLQALHLAPHDPDLIGNYAGLLAKTPDGKGKAKQLLREGLQKAPGHRRNILRLASLLSEQGQFEAAEAWLKQLLALLEADDPQHQSATTLTQSTVKWHLELAHVYGNYANLLRKQPQRWEDAKKMYGMAMQFNPTHPLLQRNLYGFASFAVTSLFLRDWKNHTKPKLSSV</sequence>
<dbReference type="Pfam" id="PF13181">
    <property type="entry name" value="TPR_8"/>
    <property type="match status" value="1"/>
</dbReference>
<comment type="caution">
    <text evidence="2">The sequence shown here is derived from an EMBL/GenBank/DDBJ whole genome shotgun (WGS) entry which is preliminary data.</text>
</comment>
<evidence type="ECO:0000313" key="3">
    <source>
        <dbReference type="Proteomes" id="UP001146120"/>
    </source>
</evidence>
<dbReference type="Pfam" id="PF14559">
    <property type="entry name" value="TPR_19"/>
    <property type="match status" value="1"/>
</dbReference>
<dbReference type="EMBL" id="DAKRPA010000010">
    <property type="protein sequence ID" value="DBA04222.1"/>
    <property type="molecule type" value="Genomic_DNA"/>
</dbReference>
<evidence type="ECO:0000256" key="1">
    <source>
        <dbReference type="SAM" id="MobiDB-lite"/>
    </source>
</evidence>
<dbReference type="SUPFAM" id="SSF48452">
    <property type="entry name" value="TPR-like"/>
    <property type="match status" value="1"/>
</dbReference>
<dbReference type="InterPro" id="IPR011990">
    <property type="entry name" value="TPR-like_helical_dom_sf"/>
</dbReference>
<dbReference type="AlphaFoldDB" id="A0AAV2ZBT0"/>
<dbReference type="Gene3D" id="1.25.40.10">
    <property type="entry name" value="Tetratricopeptide repeat domain"/>
    <property type="match status" value="2"/>
</dbReference>
<dbReference type="InterPro" id="IPR052943">
    <property type="entry name" value="TMTC_O-mannosyl-trnsfr"/>
</dbReference>
<feature type="region of interest" description="Disordered" evidence="1">
    <location>
        <begin position="1"/>
        <end position="36"/>
    </location>
</feature>